<dbReference type="Proteomes" id="UP000501991">
    <property type="component" value="Chromosome"/>
</dbReference>
<evidence type="ECO:0000313" key="7">
    <source>
        <dbReference type="EMBL" id="QID16773.1"/>
    </source>
</evidence>
<feature type="transmembrane region" description="Helical" evidence="6">
    <location>
        <begin position="268"/>
        <end position="289"/>
    </location>
</feature>
<accession>A0A6C1B074</accession>
<keyword evidence="3 6" id="KW-0812">Transmembrane</keyword>
<keyword evidence="8" id="KW-1185">Reference proteome</keyword>
<feature type="transmembrane region" description="Helical" evidence="6">
    <location>
        <begin position="367"/>
        <end position="387"/>
    </location>
</feature>
<dbReference type="GO" id="GO:0005886">
    <property type="term" value="C:plasma membrane"/>
    <property type="evidence" value="ECO:0007669"/>
    <property type="project" value="UniProtKB-SubCell"/>
</dbReference>
<name>A0A6C1B074_9RHOO</name>
<keyword evidence="4 6" id="KW-1133">Transmembrane helix</keyword>
<evidence type="ECO:0000256" key="5">
    <source>
        <dbReference type="ARBA" id="ARBA00023136"/>
    </source>
</evidence>
<feature type="transmembrane region" description="Helical" evidence="6">
    <location>
        <begin position="57"/>
        <end position="81"/>
    </location>
</feature>
<dbReference type="EMBL" id="CP048836">
    <property type="protein sequence ID" value="QID16773.1"/>
    <property type="molecule type" value="Genomic_DNA"/>
</dbReference>
<feature type="transmembrane region" description="Helical" evidence="6">
    <location>
        <begin position="420"/>
        <end position="442"/>
    </location>
</feature>
<evidence type="ECO:0000256" key="1">
    <source>
        <dbReference type="ARBA" id="ARBA00004651"/>
    </source>
</evidence>
<feature type="transmembrane region" description="Helical" evidence="6">
    <location>
        <begin position="454"/>
        <end position="476"/>
    </location>
</feature>
<proteinExistence type="predicted"/>
<sequence length="526" mass="55805">MIDSATSSPSVNALSGHYSKNKVKRALGYFAAGKVVTGAVSFLTLLLLLRLLTVPDYGAYVAIIALQGIVIMLSSLGLDAAADRFLPELRMMHSEALVRRAVCVAILARSVVLLLFAGIALIGWPLLSGWIGVDDGQAGYVLVGLVLFSGAFNFTGNVLEALLQQKRAQLASVSQVISRFGMYALAYGLLGRLSVDQALQIETVSYVIGLCLSVFTLVLYFRRHATGAPAAAVGTALPPLRHRVARFASLNYAARILDQAQGPHGMRVLASGLLGSIAAAAFGFVMGLTDLVQRYLPSTLLVRLIRPIFVSRYTVNQDFAQINAFARVVLKLNLLFVVPILAFVAAFGDVVVGVVGGGKYAGTEWLLLLALSISVPNAHKSVVSLVANTTERNVLQFQGGVFSLLGLTCGVLSAPLLGLYGILLSALLAAFGYNTFAVWRFRREGVPYSPDLRAGLKIGLAGCAFALLARGGVLAWSGLPGVVLGIGVGVAGFALCIRWLRVFSGPEKQMLGDLLPSRAKFVLAWI</sequence>
<feature type="transmembrane region" description="Helical" evidence="6">
    <location>
        <begin position="102"/>
        <end position="127"/>
    </location>
</feature>
<evidence type="ECO:0000256" key="6">
    <source>
        <dbReference type="SAM" id="Phobius"/>
    </source>
</evidence>
<feature type="transmembrane region" description="Helical" evidence="6">
    <location>
        <begin position="203"/>
        <end position="221"/>
    </location>
</feature>
<feature type="transmembrane region" description="Helical" evidence="6">
    <location>
        <begin position="334"/>
        <end position="355"/>
    </location>
</feature>
<evidence type="ECO:0000256" key="3">
    <source>
        <dbReference type="ARBA" id="ARBA00022692"/>
    </source>
</evidence>
<keyword evidence="5 6" id="KW-0472">Membrane</keyword>
<dbReference type="AlphaFoldDB" id="A0A6C1B074"/>
<evidence type="ECO:0000256" key="4">
    <source>
        <dbReference type="ARBA" id="ARBA00022989"/>
    </source>
</evidence>
<dbReference type="KEGG" id="azq:G3580_03455"/>
<feature type="transmembrane region" description="Helical" evidence="6">
    <location>
        <begin position="139"/>
        <end position="163"/>
    </location>
</feature>
<feature type="transmembrane region" description="Helical" evidence="6">
    <location>
        <begin position="170"/>
        <end position="191"/>
    </location>
</feature>
<keyword evidence="2" id="KW-1003">Cell membrane</keyword>
<feature type="transmembrane region" description="Helical" evidence="6">
    <location>
        <begin position="482"/>
        <end position="500"/>
    </location>
</feature>
<evidence type="ECO:0000313" key="8">
    <source>
        <dbReference type="Proteomes" id="UP000501991"/>
    </source>
</evidence>
<dbReference type="RefSeq" id="WP_173763941.1">
    <property type="nucleotide sequence ID" value="NZ_CP048836.1"/>
</dbReference>
<comment type="subcellular location">
    <subcellularLocation>
        <location evidence="1">Cell membrane</location>
        <topology evidence="1">Multi-pass membrane protein</topology>
    </subcellularLocation>
</comment>
<dbReference type="PANTHER" id="PTHR30250">
    <property type="entry name" value="PST FAMILY PREDICTED COLANIC ACID TRANSPORTER"/>
    <property type="match status" value="1"/>
</dbReference>
<evidence type="ECO:0000256" key="2">
    <source>
        <dbReference type="ARBA" id="ARBA00022475"/>
    </source>
</evidence>
<feature type="transmembrane region" description="Helical" evidence="6">
    <location>
        <begin position="27"/>
        <end position="51"/>
    </location>
</feature>
<dbReference type="InterPro" id="IPR050833">
    <property type="entry name" value="Poly_Biosynth_Transport"/>
</dbReference>
<dbReference type="PANTHER" id="PTHR30250:SF26">
    <property type="entry name" value="PSMA PROTEIN"/>
    <property type="match status" value="1"/>
</dbReference>
<organism evidence="7 8">
    <name type="scientific">Nitrogeniibacter mangrovi</name>
    <dbReference type="NCBI Taxonomy" id="2016596"/>
    <lineage>
        <taxon>Bacteria</taxon>
        <taxon>Pseudomonadati</taxon>
        <taxon>Pseudomonadota</taxon>
        <taxon>Betaproteobacteria</taxon>
        <taxon>Rhodocyclales</taxon>
        <taxon>Zoogloeaceae</taxon>
        <taxon>Nitrogeniibacter</taxon>
    </lineage>
</organism>
<protein>
    <submittedName>
        <fullName evidence="7">Oligosaccharide flippase family protein</fullName>
    </submittedName>
</protein>
<gene>
    <name evidence="7" type="ORF">G3580_03455</name>
</gene>
<reference evidence="7 8" key="1">
    <citation type="submission" date="2020-02" db="EMBL/GenBank/DDBJ databases">
        <title>Nitrogenibacter mangrovi gen. nov., sp. nov. isolated from mangrove sediment, a denitrifying betaproteobacterium.</title>
        <authorList>
            <person name="Liao H."/>
            <person name="Tian Y."/>
        </authorList>
    </citation>
    <scope>NUCLEOTIDE SEQUENCE [LARGE SCALE GENOMIC DNA]</scope>
    <source>
        <strain evidence="7 8">M9-3-2</strain>
    </source>
</reference>